<dbReference type="PROSITE" id="PS50850">
    <property type="entry name" value="MFS"/>
    <property type="match status" value="1"/>
</dbReference>
<feature type="transmembrane region" description="Helical" evidence="7">
    <location>
        <begin position="46"/>
        <end position="68"/>
    </location>
</feature>
<comment type="subcellular location">
    <subcellularLocation>
        <location evidence="1">Cell membrane</location>
        <topology evidence="1">Multi-pass membrane protein</topology>
    </subcellularLocation>
</comment>
<evidence type="ECO:0000256" key="5">
    <source>
        <dbReference type="ARBA" id="ARBA00022989"/>
    </source>
</evidence>
<dbReference type="Gene3D" id="1.20.1250.20">
    <property type="entry name" value="MFS general substrate transporter like domains"/>
    <property type="match status" value="2"/>
</dbReference>
<gene>
    <name evidence="9" type="ORF">CAL24_05470</name>
</gene>
<dbReference type="InterPro" id="IPR011701">
    <property type="entry name" value="MFS"/>
</dbReference>
<evidence type="ECO:0000256" key="6">
    <source>
        <dbReference type="ARBA" id="ARBA00023136"/>
    </source>
</evidence>
<feature type="transmembrane region" description="Helical" evidence="7">
    <location>
        <begin position="314"/>
        <end position="340"/>
    </location>
</feature>
<dbReference type="Pfam" id="PF07690">
    <property type="entry name" value="MFS_1"/>
    <property type="match status" value="1"/>
</dbReference>
<dbReference type="AlphaFoldDB" id="A0A261W0V9"/>
<accession>A0A261W0V9</accession>
<protein>
    <submittedName>
        <fullName evidence="9">MFS transporter</fullName>
    </submittedName>
</protein>
<keyword evidence="3" id="KW-1003">Cell membrane</keyword>
<evidence type="ECO:0000256" key="3">
    <source>
        <dbReference type="ARBA" id="ARBA00022475"/>
    </source>
</evidence>
<dbReference type="GO" id="GO:0005886">
    <property type="term" value="C:plasma membrane"/>
    <property type="evidence" value="ECO:0007669"/>
    <property type="project" value="UniProtKB-SubCell"/>
</dbReference>
<dbReference type="InterPro" id="IPR050171">
    <property type="entry name" value="MFS_Transporters"/>
</dbReference>
<dbReference type="PANTHER" id="PTHR23517">
    <property type="entry name" value="RESISTANCE PROTEIN MDTM, PUTATIVE-RELATED-RELATED"/>
    <property type="match status" value="1"/>
</dbReference>
<comment type="caution">
    <text evidence="9">The sequence shown here is derived from an EMBL/GenBank/DDBJ whole genome shotgun (WGS) entry which is preliminary data.</text>
</comment>
<dbReference type="Proteomes" id="UP000215633">
    <property type="component" value="Unassembled WGS sequence"/>
</dbReference>
<dbReference type="GO" id="GO:0022857">
    <property type="term" value="F:transmembrane transporter activity"/>
    <property type="evidence" value="ECO:0007669"/>
    <property type="project" value="InterPro"/>
</dbReference>
<keyword evidence="2" id="KW-0813">Transport</keyword>
<feature type="transmembrane region" description="Helical" evidence="7">
    <location>
        <begin position="389"/>
        <end position="422"/>
    </location>
</feature>
<evidence type="ECO:0000256" key="4">
    <source>
        <dbReference type="ARBA" id="ARBA00022692"/>
    </source>
</evidence>
<feature type="transmembrane region" description="Helical" evidence="7">
    <location>
        <begin position="201"/>
        <end position="219"/>
    </location>
</feature>
<dbReference type="InterPro" id="IPR036259">
    <property type="entry name" value="MFS_trans_sf"/>
</dbReference>
<evidence type="ECO:0000256" key="2">
    <source>
        <dbReference type="ARBA" id="ARBA00022448"/>
    </source>
</evidence>
<keyword evidence="5 7" id="KW-1133">Transmembrane helix</keyword>
<dbReference type="SUPFAM" id="SSF103473">
    <property type="entry name" value="MFS general substrate transporter"/>
    <property type="match status" value="1"/>
</dbReference>
<feature type="transmembrane region" description="Helical" evidence="7">
    <location>
        <begin position="80"/>
        <end position="102"/>
    </location>
</feature>
<dbReference type="InterPro" id="IPR020846">
    <property type="entry name" value="MFS_dom"/>
</dbReference>
<feature type="transmembrane region" description="Helical" evidence="7">
    <location>
        <begin position="285"/>
        <end position="302"/>
    </location>
</feature>
<name>A0A261W0V9_9BORD</name>
<dbReference type="EMBL" id="NEVT01000003">
    <property type="protein sequence ID" value="OZI79382.1"/>
    <property type="molecule type" value="Genomic_DNA"/>
</dbReference>
<sequence>MRQRPRRTCPGQFGQSPAPVSEYAFGLAFARPTVPPRDDSFSLRKIAVPAFGPTILYGVSNGAILPVIALSARDLDASVAVSGLIVALIGIGSLVSNIPAALITSRHGERRSMMGAAALSAVALLLCIFATHALMLAVGVFLVGMASSVFMLARQTYMIDAVPTYMRARALSTLAGTMRIGVFVGPFAGAGLIHFMGLQGAYWVAVVAMAGAGVIAYLAPDMSAPGRGGDTAAAKPRVLDVARQHSRVFLTLGLGILLVSAVRASRQVVIPLWADHLGINPATTSIIYGLVAAIDMSVFYPAGTLMDRRGRLWVALPSTLLMGIALIGTSLTTGVVGFLIVSMMLGMGNGIGSGIVMTLGADAAPPAARTEFLGIWRLVSDLGSSLGPVVLSAITALVSLAAAVAAMGGFGLAAAAVFWRWLPRGNP</sequence>
<evidence type="ECO:0000313" key="9">
    <source>
        <dbReference type="EMBL" id="OZI79382.1"/>
    </source>
</evidence>
<proteinExistence type="predicted"/>
<organism evidence="9 10">
    <name type="scientific">Bordetella genomosp. 2</name>
    <dbReference type="NCBI Taxonomy" id="1983456"/>
    <lineage>
        <taxon>Bacteria</taxon>
        <taxon>Pseudomonadati</taxon>
        <taxon>Pseudomonadota</taxon>
        <taxon>Betaproteobacteria</taxon>
        <taxon>Burkholderiales</taxon>
        <taxon>Alcaligenaceae</taxon>
        <taxon>Bordetella</taxon>
    </lineage>
</organism>
<evidence type="ECO:0000313" key="10">
    <source>
        <dbReference type="Proteomes" id="UP000215633"/>
    </source>
</evidence>
<evidence type="ECO:0000256" key="7">
    <source>
        <dbReference type="SAM" id="Phobius"/>
    </source>
</evidence>
<dbReference type="PANTHER" id="PTHR23517:SF3">
    <property type="entry name" value="INTEGRAL MEMBRANE TRANSPORT PROTEIN"/>
    <property type="match status" value="1"/>
</dbReference>
<feature type="transmembrane region" description="Helical" evidence="7">
    <location>
        <begin position="247"/>
        <end position="265"/>
    </location>
</feature>
<reference evidence="10" key="1">
    <citation type="submission" date="2017-05" db="EMBL/GenBank/DDBJ databases">
        <title>Complete and WGS of Bordetella genogroups.</title>
        <authorList>
            <person name="Spilker T."/>
            <person name="Lipuma J."/>
        </authorList>
    </citation>
    <scope>NUCLEOTIDE SEQUENCE [LARGE SCALE GENOMIC DNA]</scope>
    <source>
        <strain evidence="10">AU8256</strain>
    </source>
</reference>
<keyword evidence="10" id="KW-1185">Reference proteome</keyword>
<feature type="domain" description="Major facilitator superfamily (MFS) profile" evidence="8">
    <location>
        <begin position="46"/>
        <end position="426"/>
    </location>
</feature>
<keyword evidence="6 7" id="KW-0472">Membrane</keyword>
<evidence type="ECO:0000259" key="8">
    <source>
        <dbReference type="PROSITE" id="PS50850"/>
    </source>
</evidence>
<evidence type="ECO:0000256" key="1">
    <source>
        <dbReference type="ARBA" id="ARBA00004651"/>
    </source>
</evidence>
<feature type="transmembrane region" description="Helical" evidence="7">
    <location>
        <begin position="174"/>
        <end position="195"/>
    </location>
</feature>
<keyword evidence="4 7" id="KW-0812">Transmembrane</keyword>
<dbReference type="CDD" id="cd17325">
    <property type="entry name" value="MFS_MdtG_SLC18_like"/>
    <property type="match status" value="1"/>
</dbReference>